<dbReference type="SUPFAM" id="SSF52540">
    <property type="entry name" value="P-loop containing nucleoside triphosphate hydrolases"/>
    <property type="match status" value="1"/>
</dbReference>
<evidence type="ECO:0000256" key="7">
    <source>
        <dbReference type="ARBA" id="ARBA00037066"/>
    </source>
</evidence>
<feature type="domain" description="ABC transporter" evidence="8">
    <location>
        <begin position="2"/>
        <end position="237"/>
    </location>
</feature>
<reference evidence="10" key="1">
    <citation type="submission" date="2014-02" db="EMBL/GenBank/DDBJ databases">
        <authorList>
            <person name="Gan H."/>
        </authorList>
    </citation>
    <scope>NUCLEOTIDE SEQUENCE [LARGE SCALE GENOMIC DNA]</scope>
    <source>
        <strain evidence="10">S1</strain>
    </source>
</reference>
<dbReference type="PROSITE" id="PS00211">
    <property type="entry name" value="ABC_TRANSPORTER_1"/>
    <property type="match status" value="1"/>
</dbReference>
<dbReference type="InterPro" id="IPR003439">
    <property type="entry name" value="ABC_transporter-like_ATP-bd"/>
</dbReference>
<keyword evidence="5" id="KW-0067">ATP-binding</keyword>
<evidence type="ECO:0000313" key="10">
    <source>
        <dbReference type="Proteomes" id="UP000028878"/>
    </source>
</evidence>
<evidence type="ECO:0000259" key="8">
    <source>
        <dbReference type="PROSITE" id="PS50893"/>
    </source>
</evidence>
<organism evidence="9 10">
    <name type="scientific">Hydrogenophaga intermedia</name>
    <dbReference type="NCBI Taxonomy" id="65786"/>
    <lineage>
        <taxon>Bacteria</taxon>
        <taxon>Pseudomonadati</taxon>
        <taxon>Pseudomonadota</taxon>
        <taxon>Betaproteobacteria</taxon>
        <taxon>Burkholderiales</taxon>
        <taxon>Comamonadaceae</taxon>
        <taxon>Hydrogenophaga</taxon>
    </lineage>
</organism>
<keyword evidence="3" id="KW-1003">Cell membrane</keyword>
<dbReference type="Gene3D" id="3.40.50.300">
    <property type="entry name" value="P-loop containing nucleotide triphosphate hydrolases"/>
    <property type="match status" value="1"/>
</dbReference>
<dbReference type="FunFam" id="3.40.50.300:FF:000134">
    <property type="entry name" value="Iron-enterobactin ABC transporter ATP-binding protein"/>
    <property type="match status" value="1"/>
</dbReference>
<keyword evidence="6" id="KW-1278">Translocase</keyword>
<evidence type="ECO:0000256" key="6">
    <source>
        <dbReference type="ARBA" id="ARBA00022967"/>
    </source>
</evidence>
<evidence type="ECO:0000256" key="3">
    <source>
        <dbReference type="ARBA" id="ARBA00022475"/>
    </source>
</evidence>
<name>A0A1L1P9B2_HYDIT</name>
<evidence type="ECO:0000313" key="9">
    <source>
        <dbReference type="EMBL" id="CDN86422.1"/>
    </source>
</evidence>
<dbReference type="PANTHER" id="PTHR42794:SF1">
    <property type="entry name" value="HEMIN IMPORT ATP-BINDING PROTEIN HMUV"/>
    <property type="match status" value="1"/>
</dbReference>
<keyword evidence="4" id="KW-0547">Nucleotide-binding</keyword>
<gene>
    <name evidence="9" type="ORF">BN948_00824</name>
</gene>
<dbReference type="Pfam" id="PF00005">
    <property type="entry name" value="ABC_tran"/>
    <property type="match status" value="1"/>
</dbReference>
<comment type="function">
    <text evidence="7">Part of the ABC transporter complex HmuTUV involved in hemin import. Responsible for energy coupling to the transport system.</text>
</comment>
<protein>
    <submittedName>
        <fullName evidence="9">ABC-type cobalamin/Fe3+-siderophore transport system, ATPase component</fullName>
    </submittedName>
</protein>
<dbReference type="AlphaFoldDB" id="A0A1L1P9B2"/>
<reference evidence="10" key="2">
    <citation type="submission" date="2014-11" db="EMBL/GenBank/DDBJ databases">
        <title>Draft genome sequence of Hydrogenophaga intermedia S1.</title>
        <authorList>
            <person name="Gan H.M."/>
            <person name="Chew T.H."/>
            <person name="Stolz A."/>
        </authorList>
    </citation>
    <scope>NUCLEOTIDE SEQUENCE [LARGE SCALE GENOMIC DNA]</scope>
    <source>
        <strain evidence="10">S1</strain>
    </source>
</reference>
<comment type="similarity">
    <text evidence="1">Belongs to the ABC transporter superfamily.</text>
</comment>
<sequence>MIEAVDLRFGYPGHTVGQGLSLALRAGEVVALLGPNGGGKTTLLKTLLGLLPAQGGEVRLDGRSLTAWALPERARRVGYVPQGQASTFGYSARQMVLMGRTAHLGLIARPGARDQVVADQALRRLGIDHLADRSVHRMSGGERQLVLIARALAQEPRAVLLDEPTASLDFGNQGLVMRAIRALAGEGLGVLFTTHDPNQARRCADTALLLREGCVLAAGPVAQVVNAANLRALYGADVDDSGGPRGLPVFLPVFQAGVGGQ</sequence>
<dbReference type="GO" id="GO:0005524">
    <property type="term" value="F:ATP binding"/>
    <property type="evidence" value="ECO:0007669"/>
    <property type="project" value="UniProtKB-KW"/>
</dbReference>
<dbReference type="GO" id="GO:0016887">
    <property type="term" value="F:ATP hydrolysis activity"/>
    <property type="evidence" value="ECO:0007669"/>
    <property type="project" value="InterPro"/>
</dbReference>
<dbReference type="InterPro" id="IPR003593">
    <property type="entry name" value="AAA+_ATPase"/>
</dbReference>
<dbReference type="SMART" id="SM00382">
    <property type="entry name" value="AAA"/>
    <property type="match status" value="1"/>
</dbReference>
<dbReference type="PROSITE" id="PS50893">
    <property type="entry name" value="ABC_TRANSPORTER_2"/>
    <property type="match status" value="1"/>
</dbReference>
<dbReference type="PANTHER" id="PTHR42794">
    <property type="entry name" value="HEMIN IMPORT ATP-BINDING PROTEIN HMUV"/>
    <property type="match status" value="1"/>
</dbReference>
<keyword evidence="3" id="KW-0472">Membrane</keyword>
<dbReference type="Proteomes" id="UP000028878">
    <property type="component" value="Unassembled WGS sequence"/>
</dbReference>
<proteinExistence type="inferred from homology"/>
<evidence type="ECO:0000256" key="4">
    <source>
        <dbReference type="ARBA" id="ARBA00022741"/>
    </source>
</evidence>
<dbReference type="EMBL" id="CCAE010000004">
    <property type="protein sequence ID" value="CDN86422.1"/>
    <property type="molecule type" value="Genomic_DNA"/>
</dbReference>
<dbReference type="InterPro" id="IPR027417">
    <property type="entry name" value="P-loop_NTPase"/>
</dbReference>
<evidence type="ECO:0000256" key="5">
    <source>
        <dbReference type="ARBA" id="ARBA00022840"/>
    </source>
</evidence>
<evidence type="ECO:0000256" key="2">
    <source>
        <dbReference type="ARBA" id="ARBA00022448"/>
    </source>
</evidence>
<dbReference type="RefSeq" id="WP_009519100.1">
    <property type="nucleotide sequence ID" value="NZ_CCAE010000004.1"/>
</dbReference>
<accession>A0A1L1P9B2</accession>
<keyword evidence="2" id="KW-0813">Transport</keyword>
<evidence type="ECO:0000256" key="1">
    <source>
        <dbReference type="ARBA" id="ARBA00005417"/>
    </source>
</evidence>
<dbReference type="CDD" id="cd03214">
    <property type="entry name" value="ABC_Iron-Siderophores_B12_Hemin"/>
    <property type="match status" value="1"/>
</dbReference>
<dbReference type="InterPro" id="IPR017871">
    <property type="entry name" value="ABC_transporter-like_CS"/>
</dbReference>
<keyword evidence="10" id="KW-1185">Reference proteome</keyword>